<proteinExistence type="predicted"/>
<dbReference type="AlphaFoldDB" id="S5SWY8"/>
<accession>S5SWY8</accession>
<evidence type="ECO:0000313" key="3">
    <source>
        <dbReference type="Proteomes" id="UP000015388"/>
    </source>
</evidence>
<dbReference type="PATRIC" id="fig|1224163.3.peg.2302"/>
<feature type="signal peptide" evidence="1">
    <location>
        <begin position="1"/>
        <end position="24"/>
    </location>
</feature>
<organism evidence="2 3">
    <name type="scientific">Corynebacterium maris DSM 45190</name>
    <dbReference type="NCBI Taxonomy" id="1224163"/>
    <lineage>
        <taxon>Bacteria</taxon>
        <taxon>Bacillati</taxon>
        <taxon>Actinomycetota</taxon>
        <taxon>Actinomycetes</taxon>
        <taxon>Mycobacteriales</taxon>
        <taxon>Corynebacteriaceae</taxon>
        <taxon>Corynebacterium</taxon>
    </lineage>
</organism>
<name>S5SWY8_9CORY</name>
<dbReference type="STRING" id="1224163.B841_11410"/>
<gene>
    <name evidence="2" type="ORF">B841_11410</name>
</gene>
<evidence type="ECO:0000256" key="1">
    <source>
        <dbReference type="SAM" id="SignalP"/>
    </source>
</evidence>
<dbReference type="HOGENOM" id="CLU_1746554_0_0_11"/>
<sequence>MRWRGLGAIAAAALILGTTPAAGAAIITEDDGACTLTATSSERPFITANLPGAQAVPVAEGVLQYEVSVADVPAMKARVAHDEREVRSTNLRFLLNQCSAGRSGAASLEPDQSGGAVPGAEASTAALSATVTLDSVIFGPLPTAIDVLK</sequence>
<dbReference type="KEGG" id="cmd:B841_11410"/>
<evidence type="ECO:0000313" key="2">
    <source>
        <dbReference type="EMBL" id="AGS35754.1"/>
    </source>
</evidence>
<dbReference type="EMBL" id="CP003924">
    <property type="protein sequence ID" value="AGS35754.1"/>
    <property type="molecule type" value="Genomic_DNA"/>
</dbReference>
<dbReference type="Proteomes" id="UP000015388">
    <property type="component" value="Chromosome"/>
</dbReference>
<evidence type="ECO:0008006" key="4">
    <source>
        <dbReference type="Google" id="ProtNLM"/>
    </source>
</evidence>
<protein>
    <recommendedName>
        <fullName evidence="4">Secreted protein</fullName>
    </recommendedName>
</protein>
<reference evidence="2 3" key="1">
    <citation type="submission" date="2012-11" db="EMBL/GenBank/DDBJ databases">
        <title>The complete genome sequence of Corynebacterium maris Coryn-1 (=DSM 45190).</title>
        <authorList>
            <person name="Schaffert L."/>
            <person name="Albersmeier A."/>
            <person name="Kalinowski J."/>
            <person name="Ruckert C."/>
        </authorList>
    </citation>
    <scope>NUCLEOTIDE SEQUENCE [LARGE SCALE GENOMIC DNA]</scope>
    <source>
        <strain evidence="3">Coryn-1</strain>
    </source>
</reference>
<feature type="chain" id="PRO_5004540264" description="Secreted protein" evidence="1">
    <location>
        <begin position="25"/>
        <end position="149"/>
    </location>
</feature>
<keyword evidence="3" id="KW-1185">Reference proteome</keyword>
<keyword evidence="1" id="KW-0732">Signal</keyword>